<organism evidence="3 4">
    <name type="scientific">Brumimicrobium aurantiacum</name>
    <dbReference type="NCBI Taxonomy" id="1737063"/>
    <lineage>
        <taxon>Bacteria</taxon>
        <taxon>Pseudomonadati</taxon>
        <taxon>Bacteroidota</taxon>
        <taxon>Flavobacteriia</taxon>
        <taxon>Flavobacteriales</taxon>
        <taxon>Crocinitomicaceae</taxon>
        <taxon>Brumimicrobium</taxon>
    </lineage>
</organism>
<evidence type="ECO:0000256" key="1">
    <source>
        <dbReference type="SAM" id="Coils"/>
    </source>
</evidence>
<dbReference type="GO" id="GO:1990961">
    <property type="term" value="P:xenobiotic detoxification by transmembrane export across the plasma membrane"/>
    <property type="evidence" value="ECO:0007669"/>
    <property type="project" value="InterPro"/>
</dbReference>
<dbReference type="Gene3D" id="6.10.140.1990">
    <property type="match status" value="1"/>
</dbReference>
<dbReference type="PANTHER" id="PTHR30438">
    <property type="entry name" value="36 KDA ANTIGEN-RELATED"/>
    <property type="match status" value="1"/>
</dbReference>
<dbReference type="Proteomes" id="UP000257127">
    <property type="component" value="Unassembled WGS sequence"/>
</dbReference>
<feature type="domain" description="YbhG-like alpha-helical hairpin" evidence="2">
    <location>
        <begin position="74"/>
        <end position="188"/>
    </location>
</feature>
<dbReference type="SUPFAM" id="SSF111369">
    <property type="entry name" value="HlyD-like secretion proteins"/>
    <property type="match status" value="2"/>
</dbReference>
<dbReference type="AlphaFoldDB" id="A0A3E1EZY9"/>
<evidence type="ECO:0000259" key="2">
    <source>
        <dbReference type="Pfam" id="PF25881"/>
    </source>
</evidence>
<dbReference type="EMBL" id="QURB01000002">
    <property type="protein sequence ID" value="RFC55142.1"/>
    <property type="molecule type" value="Genomic_DNA"/>
</dbReference>
<comment type="caution">
    <text evidence="3">The sequence shown here is derived from an EMBL/GenBank/DDBJ whole genome shotgun (WGS) entry which is preliminary data.</text>
</comment>
<dbReference type="Pfam" id="PF25881">
    <property type="entry name" value="HH_YBHG"/>
    <property type="match status" value="1"/>
</dbReference>
<accession>A0A3E1EZY9</accession>
<dbReference type="GO" id="GO:1990195">
    <property type="term" value="C:macrolide transmembrane transporter complex"/>
    <property type="evidence" value="ECO:0007669"/>
    <property type="project" value="InterPro"/>
</dbReference>
<dbReference type="OrthoDB" id="9798190at2"/>
<name>A0A3E1EZY9_9FLAO</name>
<reference evidence="3 4" key="1">
    <citation type="submission" date="2018-08" db="EMBL/GenBank/DDBJ databases">
        <title>The draft genome squence of Brumimicrobium sp. N62.</title>
        <authorList>
            <person name="Du Z.-J."/>
            <person name="Luo H.-R."/>
        </authorList>
    </citation>
    <scope>NUCLEOTIDE SEQUENCE [LARGE SCALE GENOMIC DNA]</scope>
    <source>
        <strain evidence="3 4">N62</strain>
    </source>
</reference>
<dbReference type="PROSITE" id="PS51257">
    <property type="entry name" value="PROKAR_LIPOPROTEIN"/>
    <property type="match status" value="1"/>
</dbReference>
<protein>
    <submittedName>
        <fullName evidence="3">Biotin/lipoyl-binding protein</fullName>
    </submittedName>
</protein>
<dbReference type="InterPro" id="IPR059052">
    <property type="entry name" value="HH_YbhG-like"/>
</dbReference>
<dbReference type="GO" id="GO:0005886">
    <property type="term" value="C:plasma membrane"/>
    <property type="evidence" value="ECO:0007669"/>
    <property type="project" value="TreeGrafter"/>
</dbReference>
<evidence type="ECO:0000313" key="3">
    <source>
        <dbReference type="EMBL" id="RFC55142.1"/>
    </source>
</evidence>
<proteinExistence type="predicted"/>
<feature type="coiled-coil region" evidence="1">
    <location>
        <begin position="96"/>
        <end position="130"/>
    </location>
</feature>
<dbReference type="RefSeq" id="WP_116880121.1">
    <property type="nucleotide sequence ID" value="NZ_QURB01000002.1"/>
</dbReference>
<gene>
    <name evidence="3" type="ORF">DXU93_04795</name>
</gene>
<dbReference type="GO" id="GO:0019898">
    <property type="term" value="C:extrinsic component of membrane"/>
    <property type="evidence" value="ECO:0007669"/>
    <property type="project" value="InterPro"/>
</dbReference>
<dbReference type="Gene3D" id="2.40.50.100">
    <property type="match status" value="1"/>
</dbReference>
<dbReference type="PANTHER" id="PTHR30438:SF2">
    <property type="entry name" value="MEMBRANE PROTEIN"/>
    <property type="match status" value="1"/>
</dbReference>
<sequence length="319" mass="35581">MKSYKTILLSSLVLMLATSCTENEQITSQRGKVKYETISISGKLAGRVSKLYVEEGQKVKKGDTLAFIDVPEVTAKMMQTDGAIMAAEGQLDMAINGATKEQLNQVEQKLKAAQAQLDFAQESYRRLENMHKDSLVSQQQFDEVKMKRAMAKAQVDAVKAKKQEIVKGARAEQINQAKGQLDRALGAKEEVNVASNEKYLIAPVDMSIETISLKEGELLTPGYALINGYETNSIYFRLTVPESKIYDFKINQEVTLENPYTNARFPSKIVAIKQLAKYANITSTTPLYTLDESIYELKIVPLKSIEEGDLYLNSTVLLK</sequence>
<evidence type="ECO:0000313" key="4">
    <source>
        <dbReference type="Proteomes" id="UP000257127"/>
    </source>
</evidence>
<dbReference type="InterPro" id="IPR030190">
    <property type="entry name" value="MacA_alpha-hairpin_sf"/>
</dbReference>
<keyword evidence="1" id="KW-0175">Coiled coil</keyword>
<keyword evidence="4" id="KW-1185">Reference proteome</keyword>